<protein>
    <recommendedName>
        <fullName evidence="14">Pheromone receptor</fullName>
    </recommendedName>
</protein>
<keyword evidence="9" id="KW-0807">Transducer</keyword>
<dbReference type="PRINTS" id="PR00899">
    <property type="entry name" value="GPCRSTE3"/>
</dbReference>
<evidence type="ECO:0000256" key="5">
    <source>
        <dbReference type="ARBA" id="ARBA00022989"/>
    </source>
</evidence>
<dbReference type="InterPro" id="IPR000481">
    <property type="entry name" value="GPCR_Pheromne_B_alpha_rcpt"/>
</dbReference>
<feature type="compositionally biased region" description="Polar residues" evidence="10">
    <location>
        <begin position="359"/>
        <end position="379"/>
    </location>
</feature>
<dbReference type="GO" id="GO:0004934">
    <property type="term" value="F:mating-type alpha-factor pheromone receptor activity"/>
    <property type="evidence" value="ECO:0007669"/>
    <property type="project" value="InterPro"/>
</dbReference>
<dbReference type="PANTHER" id="PTHR28097:SF1">
    <property type="entry name" value="PHEROMONE A FACTOR RECEPTOR"/>
    <property type="match status" value="1"/>
</dbReference>
<evidence type="ECO:0000256" key="3">
    <source>
        <dbReference type="ARBA" id="ARBA00022507"/>
    </source>
</evidence>
<dbReference type="EMBL" id="JAACJL010000057">
    <property type="protein sequence ID" value="KAF4611600.1"/>
    <property type="molecule type" value="Genomic_DNA"/>
</dbReference>
<dbReference type="GO" id="GO:0005886">
    <property type="term" value="C:plasma membrane"/>
    <property type="evidence" value="ECO:0007669"/>
    <property type="project" value="TreeGrafter"/>
</dbReference>
<accession>A0A8H4QI85</accession>
<feature type="transmembrane region" description="Helical" evidence="11">
    <location>
        <begin position="271"/>
        <end position="290"/>
    </location>
</feature>
<feature type="transmembrane region" description="Helical" evidence="11">
    <location>
        <begin position="110"/>
        <end position="133"/>
    </location>
</feature>
<feature type="region of interest" description="Disordered" evidence="10">
    <location>
        <begin position="359"/>
        <end position="386"/>
    </location>
</feature>
<sequence length="398" mass="44823">MLDTYPIFPIFAFLGFVLVLIPLPWHLQALNSGTCLFMIWTAIGCLNQFVNSVVWHGNIIDWAPIWCDISTRLTVGIAVAIPAASLCINRRLYKIATCNKATITYAEKKRAVLIDLSIGLGLPLLQMILQIIVQGHRYDIWEDIGCLPTTVNTPPAYPLSFVWPNVISLVSAVYCILTLKTFMQRRTQFSQYLSSKASISVNLYFRLMCLATTEILFTVPISSYGLYLNIAAKPIYPWKSWSDTHFDFLLIDTIPAFLWRRSSLVIMILELSRWQLVFCSFVFFGFFGFAEEARKNYRRGYKALTSKCASSLSLPKGKVFGLRASSNRLKGDMGTLPSFVNAPVLSLMKRSSMESIESNTSAKFSDSTGTLYDSPTSPSHKFKLDRPLDTSRLSRATL</sequence>
<keyword evidence="4 11" id="KW-0812">Transmembrane</keyword>
<name>A0A8H4QI85_9AGAR</name>
<dbReference type="Proteomes" id="UP000521872">
    <property type="component" value="Unassembled WGS sequence"/>
</dbReference>
<feature type="transmembrane region" description="Helical" evidence="11">
    <location>
        <begin position="203"/>
        <end position="227"/>
    </location>
</feature>
<evidence type="ECO:0000256" key="7">
    <source>
        <dbReference type="ARBA" id="ARBA00023136"/>
    </source>
</evidence>
<evidence type="ECO:0000256" key="11">
    <source>
        <dbReference type="SAM" id="Phobius"/>
    </source>
</evidence>
<organism evidence="12 13">
    <name type="scientific">Agrocybe pediades</name>
    <dbReference type="NCBI Taxonomy" id="84607"/>
    <lineage>
        <taxon>Eukaryota</taxon>
        <taxon>Fungi</taxon>
        <taxon>Dikarya</taxon>
        <taxon>Basidiomycota</taxon>
        <taxon>Agaricomycotina</taxon>
        <taxon>Agaricomycetes</taxon>
        <taxon>Agaricomycetidae</taxon>
        <taxon>Agaricales</taxon>
        <taxon>Agaricineae</taxon>
        <taxon>Strophariaceae</taxon>
        <taxon>Agrocybe</taxon>
    </lineage>
</organism>
<comment type="caution">
    <text evidence="12">The sequence shown here is derived from an EMBL/GenBank/DDBJ whole genome shotgun (WGS) entry which is preliminary data.</text>
</comment>
<reference evidence="12 13" key="1">
    <citation type="submission" date="2019-12" db="EMBL/GenBank/DDBJ databases">
        <authorList>
            <person name="Floudas D."/>
            <person name="Bentzer J."/>
            <person name="Ahren D."/>
            <person name="Johansson T."/>
            <person name="Persson P."/>
            <person name="Tunlid A."/>
        </authorList>
    </citation>
    <scope>NUCLEOTIDE SEQUENCE [LARGE SCALE GENOMIC DNA]</scope>
    <source>
        <strain evidence="12 13">CBS 102.39</strain>
    </source>
</reference>
<comment type="subcellular location">
    <subcellularLocation>
        <location evidence="1">Membrane</location>
        <topology evidence="1">Multi-pass membrane protein</topology>
    </subcellularLocation>
</comment>
<keyword evidence="13" id="KW-1185">Reference proteome</keyword>
<evidence type="ECO:0000256" key="4">
    <source>
        <dbReference type="ARBA" id="ARBA00022692"/>
    </source>
</evidence>
<keyword evidence="8" id="KW-0675">Receptor</keyword>
<dbReference type="GO" id="GO:0000750">
    <property type="term" value="P:pheromone-dependent signal transduction involved in conjugation with cellular fusion"/>
    <property type="evidence" value="ECO:0007669"/>
    <property type="project" value="TreeGrafter"/>
</dbReference>
<gene>
    <name evidence="12" type="ORF">D9613_004065</name>
</gene>
<dbReference type="InterPro" id="IPR001499">
    <property type="entry name" value="GPCR_STE3"/>
</dbReference>
<dbReference type="PRINTS" id="PR00901">
    <property type="entry name" value="PHEROMONEBAR"/>
</dbReference>
<comment type="similarity">
    <text evidence="2">Belongs to the G-protein coupled receptor 4 family.</text>
</comment>
<evidence type="ECO:0000256" key="10">
    <source>
        <dbReference type="SAM" id="MobiDB-lite"/>
    </source>
</evidence>
<feature type="transmembrane region" description="Helical" evidence="11">
    <location>
        <begin position="37"/>
        <end position="57"/>
    </location>
</feature>
<feature type="transmembrane region" description="Helical" evidence="11">
    <location>
        <begin position="6"/>
        <end position="25"/>
    </location>
</feature>
<evidence type="ECO:0000256" key="6">
    <source>
        <dbReference type="ARBA" id="ARBA00023040"/>
    </source>
</evidence>
<evidence type="ECO:0000256" key="2">
    <source>
        <dbReference type="ARBA" id="ARBA00011085"/>
    </source>
</evidence>
<keyword evidence="5 11" id="KW-1133">Transmembrane helix</keyword>
<dbReference type="Pfam" id="PF02076">
    <property type="entry name" value="STE3"/>
    <property type="match status" value="1"/>
</dbReference>
<evidence type="ECO:0000256" key="1">
    <source>
        <dbReference type="ARBA" id="ARBA00004141"/>
    </source>
</evidence>
<dbReference type="PANTHER" id="PTHR28097">
    <property type="entry name" value="PHEROMONE A FACTOR RECEPTOR"/>
    <property type="match status" value="1"/>
</dbReference>
<keyword evidence="7 11" id="KW-0472">Membrane</keyword>
<feature type="transmembrane region" description="Helical" evidence="11">
    <location>
        <begin position="69"/>
        <end position="89"/>
    </location>
</feature>
<evidence type="ECO:0000256" key="9">
    <source>
        <dbReference type="ARBA" id="ARBA00023224"/>
    </source>
</evidence>
<evidence type="ECO:0000256" key="8">
    <source>
        <dbReference type="ARBA" id="ARBA00023170"/>
    </source>
</evidence>
<dbReference type="AlphaFoldDB" id="A0A8H4QI85"/>
<dbReference type="CDD" id="cd14966">
    <property type="entry name" value="7tmD_STE3"/>
    <property type="match status" value="1"/>
</dbReference>
<feature type="transmembrane region" description="Helical" evidence="11">
    <location>
        <begin position="161"/>
        <end position="182"/>
    </location>
</feature>
<proteinExistence type="inferred from homology"/>
<evidence type="ECO:0008006" key="14">
    <source>
        <dbReference type="Google" id="ProtNLM"/>
    </source>
</evidence>
<evidence type="ECO:0000313" key="13">
    <source>
        <dbReference type="Proteomes" id="UP000521872"/>
    </source>
</evidence>
<evidence type="ECO:0000313" key="12">
    <source>
        <dbReference type="EMBL" id="KAF4611600.1"/>
    </source>
</evidence>
<keyword evidence="6" id="KW-0297">G-protein coupled receptor</keyword>
<keyword evidence="3" id="KW-0589">Pheromone response</keyword>